<dbReference type="Gene3D" id="3.30.200.20">
    <property type="entry name" value="Phosphorylase Kinase, domain 1"/>
    <property type="match status" value="1"/>
</dbReference>
<gene>
    <name evidence="4" type="ORF">P5673_010180</name>
</gene>
<feature type="domain" description="Protein kinase" evidence="3">
    <location>
        <begin position="1"/>
        <end position="276"/>
    </location>
</feature>
<dbReference type="AlphaFoldDB" id="A0AAD9QR81"/>
<evidence type="ECO:0000313" key="5">
    <source>
        <dbReference type="Proteomes" id="UP001249851"/>
    </source>
</evidence>
<keyword evidence="5" id="KW-1185">Reference proteome</keyword>
<evidence type="ECO:0000313" key="4">
    <source>
        <dbReference type="EMBL" id="KAK2565886.1"/>
    </source>
</evidence>
<dbReference type="PANTHER" id="PTHR12984">
    <property type="entry name" value="SCY1-RELATED S/T PROTEIN KINASE-LIKE"/>
    <property type="match status" value="1"/>
</dbReference>
<dbReference type="PANTHER" id="PTHR12984:SF15">
    <property type="entry name" value="PROTEIN-ASSOCIATING WITH THE CARBOXYL-TERMINAL DOMAIN OF EZRIN"/>
    <property type="match status" value="1"/>
</dbReference>
<comment type="similarity">
    <text evidence="1">Belongs to the protein kinase superfamily.</text>
</comment>
<dbReference type="GO" id="GO:0004672">
    <property type="term" value="F:protein kinase activity"/>
    <property type="evidence" value="ECO:0007669"/>
    <property type="project" value="InterPro"/>
</dbReference>
<evidence type="ECO:0000256" key="2">
    <source>
        <dbReference type="SAM" id="MobiDB-lite"/>
    </source>
</evidence>
<sequence>MGSECSVEKDYELDEAIECSNKEWSLILARRKKDDFKVTVFIHEKKRKEKSKKEEGIAKAAQHLKVLKHPALVKHLWSYENSEEFCMVTEPIRPLESVIQTLDTTEIIAGLYNVVEALVFLHERGGLSHNNLCLASVYVSDNDWGWRLGGMDFVCKFSELTNEFLSETKSFRDSKSISPEEKEGQVNINQRTGHSLDAYAFGVFVSDILDTRADLGDAGETFGEKMQSLFLHENPQMRPQLSDLLNDDFFRSSFLEIMTFLNQITIKSEEEKEKFFSSVAFKLTTIPPKVVAKRMLPRLLSRFVLADPIAEKNFLPHLLTPFKENSEKDYQLSGLSPILPEDLFREHCVPILTTLWSIRDGHVRMLLLKYFSLYATSFKRDVLENFILPQMLIGLRETDDRIVSATFSSLAVMVPILGANVVVGGERKKYFIEGRPKFKTSTTLEPVSSVFLAERKISNIGPSNLSGVIDIENRLSPLSESKELPRDSRDDTKKQHREKRRQEMEKRKEERKREMERRRLEKAKEKSEKEKLSSPKRIVAETAVVSERDSDREKFEPWEDLHEARDSPLSDVTVSVELGTRYARWLAFWEESTPCSQGFSTELNADSGGSSSLIIGRTNSWSDDQSIASDHGGHRVNNVDVTSSVVPDKDKFKTAPSSYHEDTSAIKSTSVSRGSIMKLGAKKTSNRTRKVKNEYPGSEYDTLQIAVQSNEPDYFADMEPTVKFTDKDAKAKYGRSQSAELSSKLIMVEDASQVESGWGDNWDGFD</sequence>
<feature type="compositionally biased region" description="Basic and acidic residues" evidence="2">
    <location>
        <begin position="480"/>
        <end position="493"/>
    </location>
</feature>
<protein>
    <submittedName>
        <fullName evidence="4">Protein-associating with the carboxyl-terminal domain of ezrin</fullName>
    </submittedName>
</protein>
<dbReference type="InterPro" id="IPR011009">
    <property type="entry name" value="Kinase-like_dom_sf"/>
</dbReference>
<reference evidence="4" key="2">
    <citation type="journal article" date="2023" name="Science">
        <title>Genomic signatures of disease resistance in endangered staghorn corals.</title>
        <authorList>
            <person name="Vollmer S.V."/>
            <person name="Selwyn J.D."/>
            <person name="Despard B.A."/>
            <person name="Roesel C.L."/>
        </authorList>
    </citation>
    <scope>NUCLEOTIDE SEQUENCE</scope>
    <source>
        <strain evidence="4">K2</strain>
    </source>
</reference>
<dbReference type="SUPFAM" id="SSF56112">
    <property type="entry name" value="Protein kinase-like (PK-like)"/>
    <property type="match status" value="1"/>
</dbReference>
<reference evidence="4" key="1">
    <citation type="journal article" date="2023" name="G3 (Bethesda)">
        <title>Whole genome assembly and annotation of the endangered Caribbean coral Acropora cervicornis.</title>
        <authorList>
            <person name="Selwyn J.D."/>
            <person name="Vollmer S.V."/>
        </authorList>
    </citation>
    <scope>NUCLEOTIDE SEQUENCE</scope>
    <source>
        <strain evidence="4">K2</strain>
    </source>
</reference>
<feature type="compositionally biased region" description="Basic and acidic residues" evidence="2">
    <location>
        <begin position="500"/>
        <end position="533"/>
    </location>
</feature>
<dbReference type="EMBL" id="JARQWQ010000018">
    <property type="protein sequence ID" value="KAK2565886.1"/>
    <property type="molecule type" value="Genomic_DNA"/>
</dbReference>
<dbReference type="Proteomes" id="UP001249851">
    <property type="component" value="Unassembled WGS sequence"/>
</dbReference>
<dbReference type="Gene3D" id="1.25.10.10">
    <property type="entry name" value="Leucine-rich Repeat Variant"/>
    <property type="match status" value="1"/>
</dbReference>
<evidence type="ECO:0000259" key="3">
    <source>
        <dbReference type="PROSITE" id="PS50011"/>
    </source>
</evidence>
<name>A0AAD9QR81_ACRCE</name>
<evidence type="ECO:0000256" key="1">
    <source>
        <dbReference type="ARBA" id="ARBA00038349"/>
    </source>
</evidence>
<feature type="region of interest" description="Disordered" evidence="2">
    <location>
        <begin position="479"/>
        <end position="535"/>
    </location>
</feature>
<dbReference type="InterPro" id="IPR016024">
    <property type="entry name" value="ARM-type_fold"/>
</dbReference>
<accession>A0AAD9QR81</accession>
<dbReference type="InterPro" id="IPR000719">
    <property type="entry name" value="Prot_kinase_dom"/>
</dbReference>
<dbReference type="GO" id="GO:0005524">
    <property type="term" value="F:ATP binding"/>
    <property type="evidence" value="ECO:0007669"/>
    <property type="project" value="InterPro"/>
</dbReference>
<dbReference type="PROSITE" id="PS50011">
    <property type="entry name" value="PROTEIN_KINASE_DOM"/>
    <property type="match status" value="1"/>
</dbReference>
<dbReference type="Gene3D" id="1.10.510.10">
    <property type="entry name" value="Transferase(Phosphotransferase) domain 1"/>
    <property type="match status" value="1"/>
</dbReference>
<dbReference type="SUPFAM" id="SSF48371">
    <property type="entry name" value="ARM repeat"/>
    <property type="match status" value="1"/>
</dbReference>
<dbReference type="InterPro" id="IPR011989">
    <property type="entry name" value="ARM-like"/>
</dbReference>
<dbReference type="InterPro" id="IPR051177">
    <property type="entry name" value="CIK-Related_Protein"/>
</dbReference>
<comment type="caution">
    <text evidence="4">The sequence shown here is derived from an EMBL/GenBank/DDBJ whole genome shotgun (WGS) entry which is preliminary data.</text>
</comment>
<proteinExistence type="inferred from homology"/>
<organism evidence="4 5">
    <name type="scientific">Acropora cervicornis</name>
    <name type="common">Staghorn coral</name>
    <dbReference type="NCBI Taxonomy" id="6130"/>
    <lineage>
        <taxon>Eukaryota</taxon>
        <taxon>Metazoa</taxon>
        <taxon>Cnidaria</taxon>
        <taxon>Anthozoa</taxon>
        <taxon>Hexacorallia</taxon>
        <taxon>Scleractinia</taxon>
        <taxon>Astrocoeniina</taxon>
        <taxon>Acroporidae</taxon>
        <taxon>Acropora</taxon>
    </lineage>
</organism>